<reference evidence="1 2" key="1">
    <citation type="submission" date="2016-05" db="EMBL/GenBank/DDBJ databases">
        <title>Genome sequencing of Trichophyton rubrum CMCC(F)T1i isolated from hair.</title>
        <authorList>
            <person name="Zhan P."/>
            <person name="Tao Y."/>
            <person name="Liu W."/>
        </authorList>
    </citation>
    <scope>NUCLEOTIDE SEQUENCE [LARGE SCALE GENOMIC DNA]</scope>
    <source>
        <strain evidence="2">CMCC(F)T1i</strain>
    </source>
</reference>
<protein>
    <submittedName>
        <fullName evidence="1">Uncharacterized protein</fullName>
    </submittedName>
</protein>
<dbReference type="AlphaFoldDB" id="A0A178EQS4"/>
<name>A0A178EQS4_TRIRU</name>
<accession>A0A178EQS4</accession>
<organism evidence="1 2">
    <name type="scientific">Trichophyton rubrum</name>
    <name type="common">Athlete's foot fungus</name>
    <name type="synonym">Epidermophyton rubrum</name>
    <dbReference type="NCBI Taxonomy" id="5551"/>
    <lineage>
        <taxon>Eukaryota</taxon>
        <taxon>Fungi</taxon>
        <taxon>Dikarya</taxon>
        <taxon>Ascomycota</taxon>
        <taxon>Pezizomycotina</taxon>
        <taxon>Eurotiomycetes</taxon>
        <taxon>Eurotiomycetidae</taxon>
        <taxon>Onygenales</taxon>
        <taxon>Arthrodermataceae</taxon>
        <taxon>Trichophyton</taxon>
    </lineage>
</organism>
<evidence type="ECO:0000313" key="1">
    <source>
        <dbReference type="EMBL" id="OAL62402.1"/>
    </source>
</evidence>
<sequence length="107" mass="11362">MPPIVVVVVDIDEGASVMLRPVSKVTGSRSFGRGGAALSAAMLEMDEVLIIEEALEKSLLSEFLAMLLRLEKMDSLEALEAVAEVDIVVVILCIGACSRFGEVVVTV</sequence>
<evidence type="ECO:0000313" key="2">
    <source>
        <dbReference type="Proteomes" id="UP000243015"/>
    </source>
</evidence>
<gene>
    <name evidence="1" type="ORF">A7C99_6985</name>
</gene>
<dbReference type="Proteomes" id="UP000243015">
    <property type="component" value="Unassembled WGS sequence"/>
</dbReference>
<comment type="caution">
    <text evidence="1">The sequence shown here is derived from an EMBL/GenBank/DDBJ whole genome shotgun (WGS) entry which is preliminary data.</text>
</comment>
<proteinExistence type="predicted"/>
<dbReference type="EMBL" id="LHPM01000019">
    <property type="protein sequence ID" value="OAL62402.1"/>
    <property type="molecule type" value="Genomic_DNA"/>
</dbReference>